<keyword evidence="1" id="KW-0175">Coiled coil</keyword>
<evidence type="ECO:0000256" key="2">
    <source>
        <dbReference type="SAM" id="SignalP"/>
    </source>
</evidence>
<feature type="chain" id="PRO_5046661518" evidence="2">
    <location>
        <begin position="20"/>
        <end position="205"/>
    </location>
</feature>
<gene>
    <name evidence="3" type="ORF">KEM10_13385</name>
</gene>
<dbReference type="Proteomes" id="UP000708576">
    <property type="component" value="Unassembled WGS sequence"/>
</dbReference>
<proteinExistence type="predicted"/>
<dbReference type="RefSeq" id="WP_212216520.1">
    <property type="nucleotide sequence ID" value="NZ_JAGUCO010000009.1"/>
</dbReference>
<reference evidence="3 4" key="1">
    <citation type="journal article" date="2015" name="Int. J. Syst. Evol. Microbiol.">
        <title>Carboxylicivirga linearis sp. nov., isolated from a sea cucumber culture pond.</title>
        <authorList>
            <person name="Wang F.Q."/>
            <person name="Zhou Y.X."/>
            <person name="Lin X.Z."/>
            <person name="Chen G.J."/>
            <person name="Du Z.J."/>
        </authorList>
    </citation>
    <scope>NUCLEOTIDE SEQUENCE [LARGE SCALE GENOMIC DNA]</scope>
    <source>
        <strain evidence="3 4">FB218</strain>
    </source>
</reference>
<evidence type="ECO:0000313" key="4">
    <source>
        <dbReference type="Proteomes" id="UP000708576"/>
    </source>
</evidence>
<sequence>MKNITLSIVLLACSALLSAQSPHVFSYQSVIRDSDNNLVTNTQIGVLISIIRNAPTGEVVFTQEMSAETNEHGLLTLHIGEGSNIDQLSDINWGAGTYYLKADMDLTGGRNHTITVINQMLSVPYALYALKAGSIDNSDPDPQNEIQELSIDGNVLSLSGSGSVTLPYETLAKQVSNQIGLLKDRIEELKAAVETLQQQLEGYTR</sequence>
<keyword evidence="2" id="KW-0732">Signal</keyword>
<comment type="caution">
    <text evidence="3">The sequence shown here is derived from an EMBL/GenBank/DDBJ whole genome shotgun (WGS) entry which is preliminary data.</text>
</comment>
<protein>
    <submittedName>
        <fullName evidence="3">Uncharacterized protein</fullName>
    </submittedName>
</protein>
<accession>A0ABS5JWI8</accession>
<feature type="signal peptide" evidence="2">
    <location>
        <begin position="1"/>
        <end position="19"/>
    </location>
</feature>
<evidence type="ECO:0000313" key="3">
    <source>
        <dbReference type="EMBL" id="MBS2099280.1"/>
    </source>
</evidence>
<feature type="coiled-coil region" evidence="1">
    <location>
        <begin position="172"/>
        <end position="199"/>
    </location>
</feature>
<name>A0ABS5JWI8_9BACT</name>
<dbReference type="EMBL" id="JAGUCO010000009">
    <property type="protein sequence ID" value="MBS2099280.1"/>
    <property type="molecule type" value="Genomic_DNA"/>
</dbReference>
<keyword evidence="4" id="KW-1185">Reference proteome</keyword>
<organism evidence="3 4">
    <name type="scientific">Carboxylicivirga linearis</name>
    <dbReference type="NCBI Taxonomy" id="1628157"/>
    <lineage>
        <taxon>Bacteria</taxon>
        <taxon>Pseudomonadati</taxon>
        <taxon>Bacteroidota</taxon>
        <taxon>Bacteroidia</taxon>
        <taxon>Marinilabiliales</taxon>
        <taxon>Marinilabiliaceae</taxon>
        <taxon>Carboxylicivirga</taxon>
    </lineage>
</organism>
<evidence type="ECO:0000256" key="1">
    <source>
        <dbReference type="SAM" id="Coils"/>
    </source>
</evidence>